<reference evidence="1" key="1">
    <citation type="submission" date="2022-06" db="EMBL/GenBank/DDBJ databases">
        <title>Draft genome sequences of Pectobacterium carotovorum subsp. carotovorum str. NBRC12380.</title>
        <authorList>
            <person name="Wakabayashi Y."/>
            <person name="Kojima K."/>
        </authorList>
    </citation>
    <scope>NUCLEOTIDE SEQUENCE</scope>
    <source>
        <strain evidence="1">NBRC 12380</strain>
    </source>
</reference>
<protein>
    <submittedName>
        <fullName evidence="2">Uncharacterized protein</fullName>
    </submittedName>
</protein>
<sequence>MEPVDMSALDASSRLITHHQITIDTKFRTQSLDEKSKAQCICPIPTMRTLSTLIMEQKGLVHTYQNGEISLTLQDVNTYTTRKDKEATHLVLLVNIVNKNGSITVIKNTKTKRRQEISPNHHVGEGYEVSSHIVISLSGDNRTYDMVYIPAPKVSTGRMNGFLDRILFEISRKHEDKFTQNTATNVISPKTNKPIKVFFKPVFNLKGKLDKELLKKISSEGLTDVTLMRNEFSVINAPDVNKAIIPKESTLRITPNHGSQDVISWVRGIASYFEKDNNGGYDLIRIKFKEPDTNAIRQAEWKTSNIKLDGLEKTFIKKSILDGFTSRLKDSYDSIDHETACKMIHVM</sequence>
<organism evidence="2 4">
    <name type="scientific">Pectobacterium carotovorum subsp. carotovorum</name>
    <name type="common">Erwinia carotovora subsp. carotovora</name>
    <dbReference type="NCBI Taxonomy" id="555"/>
    <lineage>
        <taxon>Bacteria</taxon>
        <taxon>Pseudomonadati</taxon>
        <taxon>Pseudomonadota</taxon>
        <taxon>Gammaproteobacteria</taxon>
        <taxon>Enterobacterales</taxon>
        <taxon>Pectobacteriaceae</taxon>
        <taxon>Pectobacterium</taxon>
    </lineage>
</organism>
<name>A0AAI9KXN3_PECCC</name>
<dbReference type="EMBL" id="BSRL01000001">
    <property type="protein sequence ID" value="GLV68411.1"/>
    <property type="molecule type" value="Genomic_DNA"/>
</dbReference>
<evidence type="ECO:0000313" key="2">
    <source>
        <dbReference type="EMBL" id="GLV68411.1"/>
    </source>
</evidence>
<gene>
    <name evidence="2" type="ORF">Pcaca03_08550</name>
    <name evidence="1" type="ORF">SOASR016_08590</name>
</gene>
<evidence type="ECO:0000313" key="1">
    <source>
        <dbReference type="EMBL" id="GKX46107.1"/>
    </source>
</evidence>
<evidence type="ECO:0000313" key="4">
    <source>
        <dbReference type="Proteomes" id="UP001165145"/>
    </source>
</evidence>
<dbReference type="EMBL" id="BRLF01000001">
    <property type="protein sequence ID" value="GKX46107.1"/>
    <property type="molecule type" value="Genomic_DNA"/>
</dbReference>
<reference evidence="2" key="2">
    <citation type="submission" date="2023-02" db="EMBL/GenBank/DDBJ databases">
        <title>Pectobacterium carotovorum subsp. carotovorum NBRC 12380.</title>
        <authorList>
            <person name="Ichikawa N."/>
            <person name="Sato H."/>
            <person name="Tonouchi N."/>
        </authorList>
    </citation>
    <scope>NUCLEOTIDE SEQUENCE</scope>
    <source>
        <strain evidence="2">NBRC 12380</strain>
    </source>
</reference>
<accession>A0AAI9KXN3</accession>
<dbReference type="Proteomes" id="UP001058167">
    <property type="component" value="Unassembled WGS sequence"/>
</dbReference>
<evidence type="ECO:0000313" key="3">
    <source>
        <dbReference type="Proteomes" id="UP001058167"/>
    </source>
</evidence>
<dbReference type="AlphaFoldDB" id="A0AAI9KXN3"/>
<comment type="caution">
    <text evidence="2">The sequence shown here is derived from an EMBL/GenBank/DDBJ whole genome shotgun (WGS) entry which is preliminary data.</text>
</comment>
<dbReference type="RefSeq" id="WP_261865764.1">
    <property type="nucleotide sequence ID" value="NZ_BRLF01000001.1"/>
</dbReference>
<keyword evidence="3" id="KW-1185">Reference proteome</keyword>
<proteinExistence type="predicted"/>
<dbReference type="Proteomes" id="UP001165145">
    <property type="component" value="Unassembled WGS sequence"/>
</dbReference>